<dbReference type="SUPFAM" id="SSF47789">
    <property type="entry name" value="C-terminal domain of RNA polymerase alpha subunit"/>
    <property type="match status" value="1"/>
</dbReference>
<dbReference type="Proteomes" id="UP000440668">
    <property type="component" value="Unassembled WGS sequence"/>
</dbReference>
<feature type="domain" description="NERD" evidence="8">
    <location>
        <begin position="14"/>
        <end position="131"/>
    </location>
</feature>
<evidence type="ECO:0000256" key="3">
    <source>
        <dbReference type="ARBA" id="ARBA00022679"/>
    </source>
</evidence>
<reference evidence="9 10" key="1">
    <citation type="submission" date="2019-11" db="EMBL/GenBank/DDBJ databases">
        <title>Cellulosimicrobium composti sp. nov. isolated from a compost.</title>
        <authorList>
            <person name="Yang Y."/>
        </authorList>
    </citation>
    <scope>NUCLEOTIDE SEQUENCE [LARGE SCALE GENOMIC DNA]</scope>
    <source>
        <strain evidence="9 10">BIT-GX5</strain>
    </source>
</reference>
<dbReference type="EMBL" id="WMKA01000060">
    <property type="protein sequence ID" value="MTG90712.1"/>
    <property type="molecule type" value="Genomic_DNA"/>
</dbReference>
<keyword evidence="3" id="KW-0808">Transferase</keyword>
<dbReference type="NCBIfam" id="NF033442">
    <property type="entry name" value="BREX_PglW"/>
    <property type="match status" value="1"/>
</dbReference>
<dbReference type="RefSeq" id="WP_155100111.1">
    <property type="nucleotide sequence ID" value="NZ_WMKA01000060.1"/>
</dbReference>
<dbReference type="GO" id="GO:0005524">
    <property type="term" value="F:ATP binding"/>
    <property type="evidence" value="ECO:0007669"/>
    <property type="project" value="UniProtKB-KW"/>
</dbReference>
<dbReference type="Pfam" id="PF00069">
    <property type="entry name" value="Pkinase"/>
    <property type="match status" value="2"/>
</dbReference>
<dbReference type="Pfam" id="PF03118">
    <property type="entry name" value="RNA_pol_A_CTD"/>
    <property type="match status" value="1"/>
</dbReference>
<dbReference type="GO" id="GO:0003899">
    <property type="term" value="F:DNA-directed RNA polymerase activity"/>
    <property type="evidence" value="ECO:0007669"/>
    <property type="project" value="InterPro"/>
</dbReference>
<comment type="caution">
    <text evidence="9">The sequence shown here is derived from an EMBL/GenBank/DDBJ whole genome shotgun (WGS) entry which is preliminary data.</text>
</comment>
<dbReference type="PROSITE" id="PS50965">
    <property type="entry name" value="NERD"/>
    <property type="match status" value="1"/>
</dbReference>
<dbReference type="InterPro" id="IPR011009">
    <property type="entry name" value="Kinase-like_dom_sf"/>
</dbReference>
<dbReference type="EC" id="2.7.11.1" evidence="1"/>
<sequence length="1373" mass="147929">MRADSPNWVVLGAPASPAEAAALDQLREVLDDDGLTRAWANLTFIDRNGRLGEIDVLLLTRRGFFVVELKGWHGTLTGNQQTWNLTTPGGTRSAKNPYLLTDNKAKRLSGLLKELSPHAFLPYVGALVVLHGRDSVVSLNPLATTGVLRLDGYNVKANLPTLGEFLAEPPENPKHRIDLPAANAVRKACEAAGFKPTPKQRRVGQYDIEDSDPVATGPDWQDFVVKHPALGDKRRLRLYDVPPKASKDDRLRIEQAARRELKLTQSIKHEGIESPLDMLTTDSGPALLFPFDDNASPLNEYLDHHAASLTFDERVALVRQLGEILRYAHNRRLAHRALAPQRVWATPDGDHVRLTIRDWYAGQRSRSTTSATSTQTVLSQGVEDVRSAVGQEDWFYLAPESLRGIADVPSIPLDVYGLGVLAHLILTGQPPAQSFPELEQKFAQGGLDPSAVQADLPDAYAEVIRAATATVEAERTASIAEFLARLEEAGKADRLPQVEPSSPIDPVDAQPDDVLSDRFIVQSRRGEGSTGTALVVVDTAADDDKPVILKIARNESAARRLKVEAEVLGGLDSPRVVRLLDDPVTLESDRTALVLSDAGPLTLADRISQEGRATIEQLEGYGRDLLEAVAHLDSRGVFHRDIKPANLGIGEDPGTRKRRLTLFDLSLAREPLENISSGTGGYTDPYLGRGARRQYDRAAELWAVSVTLFEMATASLPWWPDGGEAPLTADEAPVVVPQAFEASIAEPMVAFFRRALAPNAKDRFTHVADLAEAWQQAFATLDATSADAEADDAKAEAATLATSLADAGLSARALSGLGRLEALTVGDLLGTPPTQINSIPGLGEKYRKEIQARVRQWRARLSTPTTVDDVEVGRGIEGIVKTLLSVPKSSAADEPIIAALLGVRDEATGAMTWPTVGDAATTAGVARSAAYDAIDRAIRRWAKRDAVQRATAPLLEALAREGRVMTLREAAAAVATQQGSQLEGAERLRYAAALIRALVEVEEQQDEPRLSVRRRADGDPIVALTDVADPAETGATGPAADLLTDLAAALGRRADDLVSGGVVTTSHSRSALRELLTPGIDISDERLVRLAAATSVTAAVSSLGELYPKKLPVADAIDHALRGRPGRAITEQLVRQRVFARFPDLVETVPDHPKLDALVARPLPGMSWDGTRYALKDTTAASRTGSTYLTQFGGVQRSDVDKSLRASLKANSALTVGIVPQKYQQAATTLTSLYGVQVVDVARLVIDATRELAERDEIPWDVVLEADASDRTSFDWQQLTDLVREALAPRWDAALASTRPLVIVNAGPLARYGLEGKLSELSDTAVAKPAARWLLVARDKSTAVPMLEGKPVPLGPSGVLDLPPDLNLVSVAA</sequence>
<gene>
    <name evidence="9" type="primary">pglW</name>
    <name evidence="9" type="ORF">GJV82_17485</name>
</gene>
<evidence type="ECO:0000256" key="2">
    <source>
        <dbReference type="ARBA" id="ARBA00022527"/>
    </source>
</evidence>
<dbReference type="GO" id="GO:0004674">
    <property type="term" value="F:protein serine/threonine kinase activity"/>
    <property type="evidence" value="ECO:0007669"/>
    <property type="project" value="UniProtKB-KW"/>
</dbReference>
<keyword evidence="5 9" id="KW-0418">Kinase</keyword>
<evidence type="ECO:0000259" key="7">
    <source>
        <dbReference type="PROSITE" id="PS50011"/>
    </source>
</evidence>
<evidence type="ECO:0000313" key="10">
    <source>
        <dbReference type="Proteomes" id="UP000440668"/>
    </source>
</evidence>
<dbReference type="InterPro" id="IPR011528">
    <property type="entry name" value="NERD"/>
</dbReference>
<feature type="domain" description="Protein kinase" evidence="7">
    <location>
        <begin position="208"/>
        <end position="508"/>
    </location>
</feature>
<dbReference type="InterPro" id="IPR049832">
    <property type="entry name" value="BREX_PglW"/>
</dbReference>
<evidence type="ECO:0000259" key="8">
    <source>
        <dbReference type="PROSITE" id="PS50965"/>
    </source>
</evidence>
<dbReference type="Gene3D" id="1.10.150.20">
    <property type="entry name" value="5' to 3' exonuclease, C-terminal subdomain"/>
    <property type="match status" value="1"/>
</dbReference>
<evidence type="ECO:0000256" key="4">
    <source>
        <dbReference type="ARBA" id="ARBA00022741"/>
    </source>
</evidence>
<keyword evidence="4" id="KW-0547">Nucleotide-binding</keyword>
<dbReference type="PANTHER" id="PTHR43289">
    <property type="entry name" value="MITOGEN-ACTIVATED PROTEIN KINASE KINASE KINASE 20-RELATED"/>
    <property type="match status" value="1"/>
</dbReference>
<dbReference type="Gene3D" id="1.10.510.10">
    <property type="entry name" value="Transferase(Phosphotransferase) domain 1"/>
    <property type="match status" value="2"/>
</dbReference>
<dbReference type="GO" id="GO:0003677">
    <property type="term" value="F:DNA binding"/>
    <property type="evidence" value="ECO:0007669"/>
    <property type="project" value="InterPro"/>
</dbReference>
<protein>
    <recommendedName>
        <fullName evidence="1">non-specific serine/threonine protein kinase</fullName>
        <ecNumber evidence="1">2.7.11.1</ecNumber>
    </recommendedName>
</protein>
<evidence type="ECO:0000256" key="1">
    <source>
        <dbReference type="ARBA" id="ARBA00012513"/>
    </source>
</evidence>
<dbReference type="InterPro" id="IPR000719">
    <property type="entry name" value="Prot_kinase_dom"/>
</dbReference>
<dbReference type="InterPro" id="IPR011260">
    <property type="entry name" value="RNAP_asu_C"/>
</dbReference>
<dbReference type="PROSITE" id="PS50011">
    <property type="entry name" value="PROTEIN_KINASE_DOM"/>
    <property type="match status" value="2"/>
</dbReference>
<feature type="domain" description="Protein kinase" evidence="7">
    <location>
        <begin position="519"/>
        <end position="778"/>
    </location>
</feature>
<evidence type="ECO:0000256" key="5">
    <source>
        <dbReference type="ARBA" id="ARBA00022777"/>
    </source>
</evidence>
<evidence type="ECO:0000313" key="9">
    <source>
        <dbReference type="EMBL" id="MTG90712.1"/>
    </source>
</evidence>
<keyword evidence="6" id="KW-0067">ATP-binding</keyword>
<organism evidence="9 10">
    <name type="scientific">Cellulosimicrobium composti</name>
    <dbReference type="NCBI Taxonomy" id="2672572"/>
    <lineage>
        <taxon>Bacteria</taxon>
        <taxon>Bacillati</taxon>
        <taxon>Actinomycetota</taxon>
        <taxon>Actinomycetes</taxon>
        <taxon>Micrococcales</taxon>
        <taxon>Promicromonosporaceae</taxon>
        <taxon>Cellulosimicrobium</taxon>
    </lineage>
</organism>
<evidence type="ECO:0000256" key="6">
    <source>
        <dbReference type="ARBA" id="ARBA00022840"/>
    </source>
</evidence>
<accession>A0A6N7ZMN7</accession>
<dbReference type="PANTHER" id="PTHR43289:SF6">
    <property type="entry name" value="SERINE_THREONINE-PROTEIN KINASE NEKL-3"/>
    <property type="match status" value="1"/>
</dbReference>
<dbReference type="Pfam" id="PF08378">
    <property type="entry name" value="NERD"/>
    <property type="match status" value="1"/>
</dbReference>
<dbReference type="GO" id="GO:0006351">
    <property type="term" value="P:DNA-templated transcription"/>
    <property type="evidence" value="ECO:0007669"/>
    <property type="project" value="InterPro"/>
</dbReference>
<dbReference type="SMART" id="SM00220">
    <property type="entry name" value="S_TKc"/>
    <property type="match status" value="1"/>
</dbReference>
<name>A0A6N7ZMN7_9MICO</name>
<dbReference type="SUPFAM" id="SSF56112">
    <property type="entry name" value="Protein kinase-like (PK-like)"/>
    <property type="match status" value="2"/>
</dbReference>
<proteinExistence type="predicted"/>
<keyword evidence="2" id="KW-0723">Serine/threonine-protein kinase</keyword>